<dbReference type="InterPro" id="IPR029000">
    <property type="entry name" value="Cyclophilin-like_dom_sf"/>
</dbReference>
<dbReference type="PANTHER" id="PTHR43309:SF3">
    <property type="entry name" value="5-OXOPROLINASE SUBUNIT C"/>
    <property type="match status" value="1"/>
</dbReference>
<dbReference type="AlphaFoldDB" id="A0AAV4LCN3"/>
<evidence type="ECO:0000259" key="4">
    <source>
        <dbReference type="SMART" id="SM00797"/>
    </source>
</evidence>
<dbReference type="GO" id="GO:0016787">
    <property type="term" value="F:hydrolase activity"/>
    <property type="evidence" value="ECO:0007669"/>
    <property type="project" value="UniProtKB-KW"/>
</dbReference>
<organism evidence="5 6">
    <name type="scientific">Collibacillus ludicampi</name>
    <dbReference type="NCBI Taxonomy" id="2771369"/>
    <lineage>
        <taxon>Bacteria</taxon>
        <taxon>Bacillati</taxon>
        <taxon>Bacillota</taxon>
        <taxon>Bacilli</taxon>
        <taxon>Bacillales</taxon>
        <taxon>Alicyclobacillaceae</taxon>
        <taxon>Collibacillus</taxon>
    </lineage>
</organism>
<dbReference type="InterPro" id="IPR003778">
    <property type="entry name" value="CT_A_B"/>
</dbReference>
<protein>
    <submittedName>
        <fullName evidence="5">Urea carboxylase</fullName>
    </submittedName>
</protein>
<feature type="domain" description="Carboxyltransferase" evidence="4">
    <location>
        <begin position="28"/>
        <end position="311"/>
    </location>
</feature>
<comment type="caution">
    <text evidence="5">The sequence shown here is derived from an EMBL/GenBank/DDBJ whole genome shotgun (WGS) entry which is preliminary data.</text>
</comment>
<evidence type="ECO:0000256" key="1">
    <source>
        <dbReference type="ARBA" id="ARBA00022741"/>
    </source>
</evidence>
<reference evidence="5" key="1">
    <citation type="journal article" date="2023" name="Int. J. Syst. Evol. Microbiol.">
        <title>Collibacillus ludicampi gen. nov., sp. nov., a new soil bacterium of the family Alicyclobacillaceae.</title>
        <authorList>
            <person name="Jojima T."/>
            <person name="Ioku Y."/>
            <person name="Fukuta Y."/>
            <person name="Shirasaka N."/>
            <person name="Matsumura Y."/>
            <person name="Mori M."/>
        </authorList>
    </citation>
    <scope>NUCLEOTIDE SEQUENCE</scope>
    <source>
        <strain evidence="5">TP075</strain>
    </source>
</reference>
<name>A0AAV4LCN3_9BACL</name>
<dbReference type="EMBL" id="BOQE01000001">
    <property type="protein sequence ID" value="GIM45511.1"/>
    <property type="molecule type" value="Genomic_DNA"/>
</dbReference>
<dbReference type="Pfam" id="PF02626">
    <property type="entry name" value="CT_A_B"/>
    <property type="match status" value="1"/>
</dbReference>
<evidence type="ECO:0000256" key="3">
    <source>
        <dbReference type="ARBA" id="ARBA00022840"/>
    </source>
</evidence>
<dbReference type="Proteomes" id="UP001057291">
    <property type="component" value="Unassembled WGS sequence"/>
</dbReference>
<dbReference type="NCBIfam" id="TIGR00724">
    <property type="entry name" value="urea_amlyse_rel"/>
    <property type="match status" value="1"/>
</dbReference>
<keyword evidence="2" id="KW-0378">Hydrolase</keyword>
<dbReference type="RefSeq" id="WP_282198707.1">
    <property type="nucleotide sequence ID" value="NZ_BOQE01000001.1"/>
</dbReference>
<dbReference type="GO" id="GO:0005524">
    <property type="term" value="F:ATP binding"/>
    <property type="evidence" value="ECO:0007669"/>
    <property type="project" value="UniProtKB-KW"/>
</dbReference>
<evidence type="ECO:0000313" key="5">
    <source>
        <dbReference type="EMBL" id="GIM45511.1"/>
    </source>
</evidence>
<keyword evidence="3" id="KW-0067">ATP-binding</keyword>
<keyword evidence="1" id="KW-0547">Nucleotide-binding</keyword>
<accession>A0AAV4LCN3</accession>
<gene>
    <name evidence="5" type="ORF">DNHGIG_10600</name>
</gene>
<dbReference type="Gene3D" id="2.40.100.10">
    <property type="entry name" value="Cyclophilin-like"/>
    <property type="match status" value="1"/>
</dbReference>
<dbReference type="PANTHER" id="PTHR43309">
    <property type="entry name" value="5-OXOPROLINASE SUBUNIT C"/>
    <property type="match status" value="1"/>
</dbReference>
<keyword evidence="6" id="KW-1185">Reference proteome</keyword>
<dbReference type="InterPro" id="IPR052708">
    <property type="entry name" value="PxpC"/>
</dbReference>
<dbReference type="SMART" id="SM00797">
    <property type="entry name" value="AHS2"/>
    <property type="match status" value="1"/>
</dbReference>
<proteinExistence type="predicted"/>
<evidence type="ECO:0000256" key="2">
    <source>
        <dbReference type="ARBA" id="ARBA00022801"/>
    </source>
</evidence>
<evidence type="ECO:0000313" key="6">
    <source>
        <dbReference type="Proteomes" id="UP001057291"/>
    </source>
</evidence>
<dbReference type="SUPFAM" id="SSF50891">
    <property type="entry name" value="Cyclophilin-like"/>
    <property type="match status" value="1"/>
</dbReference>
<sequence length="316" mass="33307">MPGTITVRKAPKGPFITIQDLGRYGHQKSGIPVAGALDRFALETANWLVGNPPGAACLEVTLIGPEIVLDQDTVISITGADLSATLDGRPISLWTSHDVSAGSVLQFGKPVRGVRAYLAVAGGIDVSIVMGSRSTYLKGHIGGFQGRALQTGDILPIGEPAVTFAPRRLSKTPDYIASHGEETVVRVVLGPQEDHFTQAAIATFLSSTYRITPQSDRMGYRLEGPPLAHRGRAEIISDAIPEGAIQVPANGQPIILLADRQTTGGYPKIATVISADLPKLAQSAPGAIVRFVAVTVEEAQEIARNAARELAQVMLA</sequence>